<gene>
    <name evidence="3" type="ORF">Mal52_09830</name>
</gene>
<accession>A0A517ZJ64</accession>
<evidence type="ECO:0000313" key="3">
    <source>
        <dbReference type="EMBL" id="QDU42520.1"/>
    </source>
</evidence>
<dbReference type="AlphaFoldDB" id="A0A517ZJ64"/>
<dbReference type="KEGG" id="sdyn:Mal52_09830"/>
<evidence type="ECO:0000256" key="2">
    <source>
        <dbReference type="SAM" id="SignalP"/>
    </source>
</evidence>
<evidence type="ECO:0000256" key="1">
    <source>
        <dbReference type="SAM" id="MobiDB-lite"/>
    </source>
</evidence>
<keyword evidence="4" id="KW-1185">Reference proteome</keyword>
<feature type="chain" id="PRO_5021811678" evidence="2">
    <location>
        <begin position="30"/>
        <end position="383"/>
    </location>
</feature>
<proteinExistence type="predicted"/>
<evidence type="ECO:0000313" key="4">
    <source>
        <dbReference type="Proteomes" id="UP000319383"/>
    </source>
</evidence>
<dbReference type="EMBL" id="CP036276">
    <property type="protein sequence ID" value="QDU42520.1"/>
    <property type="molecule type" value="Genomic_DNA"/>
</dbReference>
<name>A0A517ZJ64_9PLAN</name>
<feature type="signal peptide" evidence="2">
    <location>
        <begin position="1"/>
        <end position="29"/>
    </location>
</feature>
<sequence length="383" mass="42783" precursor="true">MTLRLPKSFIIRISCVAFFIVSFFSQANAWSEEQPAADLKIVPASGTFADSESLNDAPLVMTTPTGIQVEDMMQEERRSSPSARRGGNPFGGARMRRPGYSATWYPSTSVDDQQTDFGLVRQLFTMGAPIWRQDGDIVILRTTVENSLFSTDAILPDTGRAFPDELWTVNVGLNYIHQFDNGWSGGLMTTVGSASDKPFHSIDEVRASVLGFLQVPAGNDRDTWQYSVMYAPFSDLNFPIPGVAYGWNPSETFQMNVGIPFSVTWKPLDALAFNASYFPLYNVNALVTYDWTDDLQFYGGFETIRETFLLTDRASRSDQFLASEQRVIGGLRWNVWKYAALDVNAGYAFGRYYGEGGNRRDELYDLVDIAPGPFLGSSLIVRF</sequence>
<keyword evidence="2" id="KW-0732">Signal</keyword>
<feature type="region of interest" description="Disordered" evidence="1">
    <location>
        <begin position="72"/>
        <end position="97"/>
    </location>
</feature>
<organism evidence="3 4">
    <name type="scientific">Symmachiella dynata</name>
    <dbReference type="NCBI Taxonomy" id="2527995"/>
    <lineage>
        <taxon>Bacteria</taxon>
        <taxon>Pseudomonadati</taxon>
        <taxon>Planctomycetota</taxon>
        <taxon>Planctomycetia</taxon>
        <taxon>Planctomycetales</taxon>
        <taxon>Planctomycetaceae</taxon>
        <taxon>Symmachiella</taxon>
    </lineage>
</organism>
<reference evidence="3 4" key="1">
    <citation type="submission" date="2019-02" db="EMBL/GenBank/DDBJ databases">
        <title>Deep-cultivation of Planctomycetes and their phenomic and genomic characterization uncovers novel biology.</title>
        <authorList>
            <person name="Wiegand S."/>
            <person name="Jogler M."/>
            <person name="Boedeker C."/>
            <person name="Pinto D."/>
            <person name="Vollmers J."/>
            <person name="Rivas-Marin E."/>
            <person name="Kohn T."/>
            <person name="Peeters S.H."/>
            <person name="Heuer A."/>
            <person name="Rast P."/>
            <person name="Oberbeckmann S."/>
            <person name="Bunk B."/>
            <person name="Jeske O."/>
            <person name="Meyerdierks A."/>
            <person name="Storesund J.E."/>
            <person name="Kallscheuer N."/>
            <person name="Luecker S."/>
            <person name="Lage O.M."/>
            <person name="Pohl T."/>
            <person name="Merkel B.J."/>
            <person name="Hornburger P."/>
            <person name="Mueller R.-W."/>
            <person name="Bruemmer F."/>
            <person name="Labrenz M."/>
            <person name="Spormann A.M."/>
            <person name="Op den Camp H."/>
            <person name="Overmann J."/>
            <person name="Amann R."/>
            <person name="Jetten M.S.M."/>
            <person name="Mascher T."/>
            <person name="Medema M.H."/>
            <person name="Devos D.P."/>
            <person name="Kaster A.-K."/>
            <person name="Ovreas L."/>
            <person name="Rohde M."/>
            <person name="Galperin M.Y."/>
            <person name="Jogler C."/>
        </authorList>
    </citation>
    <scope>NUCLEOTIDE SEQUENCE [LARGE SCALE GENOMIC DNA]</scope>
    <source>
        <strain evidence="3 4">Mal52</strain>
    </source>
</reference>
<protein>
    <submittedName>
        <fullName evidence="3">Uncharacterized protein</fullName>
    </submittedName>
</protein>
<dbReference type="Proteomes" id="UP000319383">
    <property type="component" value="Chromosome"/>
</dbReference>